<keyword evidence="10" id="KW-0812">Transmembrane</keyword>
<feature type="transmembrane region" description="Helical" evidence="10">
    <location>
        <begin position="148"/>
        <end position="168"/>
    </location>
</feature>
<keyword evidence="10" id="KW-1133">Transmembrane helix</keyword>
<dbReference type="PANTHER" id="PTHR48005">
    <property type="entry name" value="LEUCINE RICH REPEAT KINASE 2"/>
    <property type="match status" value="1"/>
</dbReference>
<dbReference type="PANTHER" id="PTHR48005:SF16">
    <property type="entry name" value="MDIS1-INTERACTING RECEPTOR LIKE KINASE 2-LIKE ISOFORM X1"/>
    <property type="match status" value="1"/>
</dbReference>
<dbReference type="Proteomes" id="UP001151760">
    <property type="component" value="Unassembled WGS sequence"/>
</dbReference>
<dbReference type="EC" id="2.7.11.1" evidence="1"/>
<evidence type="ECO:0000256" key="6">
    <source>
        <dbReference type="ARBA" id="ARBA00022840"/>
    </source>
</evidence>
<keyword evidence="2" id="KW-0723">Serine/threonine-protein kinase</keyword>
<dbReference type="SUPFAM" id="SSF52058">
    <property type="entry name" value="L domain-like"/>
    <property type="match status" value="1"/>
</dbReference>
<dbReference type="Pfam" id="PF00069">
    <property type="entry name" value="Pkinase"/>
    <property type="match status" value="1"/>
</dbReference>
<reference evidence="12" key="2">
    <citation type="submission" date="2022-01" db="EMBL/GenBank/DDBJ databases">
        <authorList>
            <person name="Yamashiro T."/>
            <person name="Shiraishi A."/>
            <person name="Satake H."/>
            <person name="Nakayama K."/>
        </authorList>
    </citation>
    <scope>NUCLEOTIDE SEQUENCE</scope>
</reference>
<dbReference type="InterPro" id="IPR011009">
    <property type="entry name" value="Kinase-like_dom_sf"/>
</dbReference>
<evidence type="ECO:0000256" key="4">
    <source>
        <dbReference type="ARBA" id="ARBA00022741"/>
    </source>
</evidence>
<dbReference type="InterPro" id="IPR008266">
    <property type="entry name" value="Tyr_kinase_AS"/>
</dbReference>
<proteinExistence type="predicted"/>
<evidence type="ECO:0000256" key="2">
    <source>
        <dbReference type="ARBA" id="ARBA00022527"/>
    </source>
</evidence>
<feature type="binding site" evidence="9">
    <location>
        <position position="238"/>
    </location>
    <ligand>
        <name>ATP</name>
        <dbReference type="ChEBI" id="CHEBI:30616"/>
    </ligand>
</feature>
<dbReference type="GO" id="GO:0016301">
    <property type="term" value="F:kinase activity"/>
    <property type="evidence" value="ECO:0007669"/>
    <property type="project" value="UniProtKB-KW"/>
</dbReference>
<keyword evidence="4 9" id="KW-0547">Nucleotide-binding</keyword>
<comment type="caution">
    <text evidence="12">The sequence shown here is derived from an EMBL/GenBank/DDBJ whole genome shotgun (WGS) entry which is preliminary data.</text>
</comment>
<dbReference type="SUPFAM" id="SSF56112">
    <property type="entry name" value="Protein kinase-like (PK-like)"/>
    <property type="match status" value="1"/>
</dbReference>
<evidence type="ECO:0000256" key="1">
    <source>
        <dbReference type="ARBA" id="ARBA00012513"/>
    </source>
</evidence>
<evidence type="ECO:0000256" key="7">
    <source>
        <dbReference type="ARBA" id="ARBA00047899"/>
    </source>
</evidence>
<protein>
    <recommendedName>
        <fullName evidence="1">non-specific serine/threonine protein kinase</fullName>
        <ecNumber evidence="1">2.7.11.1</ecNumber>
    </recommendedName>
</protein>
<dbReference type="InterPro" id="IPR017441">
    <property type="entry name" value="Protein_kinase_ATP_BS"/>
</dbReference>
<accession>A0ABQ5AKC8</accession>
<evidence type="ECO:0000313" key="12">
    <source>
        <dbReference type="EMBL" id="GJT01529.1"/>
    </source>
</evidence>
<comment type="catalytic activity">
    <reaction evidence="7">
        <text>L-threonyl-[protein] + ATP = O-phospho-L-threonyl-[protein] + ADP + H(+)</text>
        <dbReference type="Rhea" id="RHEA:46608"/>
        <dbReference type="Rhea" id="RHEA-COMP:11060"/>
        <dbReference type="Rhea" id="RHEA-COMP:11605"/>
        <dbReference type="ChEBI" id="CHEBI:15378"/>
        <dbReference type="ChEBI" id="CHEBI:30013"/>
        <dbReference type="ChEBI" id="CHEBI:30616"/>
        <dbReference type="ChEBI" id="CHEBI:61977"/>
        <dbReference type="ChEBI" id="CHEBI:456216"/>
        <dbReference type="EC" id="2.7.11.1"/>
    </reaction>
</comment>
<evidence type="ECO:0000256" key="8">
    <source>
        <dbReference type="ARBA" id="ARBA00048679"/>
    </source>
</evidence>
<dbReference type="PROSITE" id="PS00109">
    <property type="entry name" value="PROTEIN_KINASE_TYR"/>
    <property type="match status" value="1"/>
</dbReference>
<keyword evidence="13" id="KW-1185">Reference proteome</keyword>
<dbReference type="PROSITE" id="PS00107">
    <property type="entry name" value="PROTEIN_KINASE_ATP"/>
    <property type="match status" value="1"/>
</dbReference>
<comment type="catalytic activity">
    <reaction evidence="8">
        <text>L-seryl-[protein] + ATP = O-phospho-L-seryl-[protein] + ADP + H(+)</text>
        <dbReference type="Rhea" id="RHEA:17989"/>
        <dbReference type="Rhea" id="RHEA-COMP:9863"/>
        <dbReference type="Rhea" id="RHEA-COMP:11604"/>
        <dbReference type="ChEBI" id="CHEBI:15378"/>
        <dbReference type="ChEBI" id="CHEBI:29999"/>
        <dbReference type="ChEBI" id="CHEBI:30616"/>
        <dbReference type="ChEBI" id="CHEBI:83421"/>
        <dbReference type="ChEBI" id="CHEBI:456216"/>
        <dbReference type="EC" id="2.7.11.1"/>
    </reaction>
</comment>
<sequence>MKAANLKGSIPVQIDMLSIWTLSLRGTNLNGNLKNLLHLDLSHNNFYWEQIKLNGSFHRISNLVTTILVVRISLQALRNISISLRIYDWSCQTLKAATMFTLLGISSNNFHVGEALTDEDFFYLEFLNQSQNHFTTVRTPIQKSVHHLVIILPVIVGICFLFLGYVYYYRHKATNDKIQPETIKHGDVCAVLNFDGTIAYEDFISATEDFDLKYCIGTGGYGSVYEAKLASGKTFALKKLHRFEAKRPAFDQSFKNEVQVLTNLRHKNIVKLYGFCLHNKCNFLVYEYMEKGSLFCALSDDELAVKVDWMKRVNIIKDVAHALAYMHHDCIPPIVHRDISSNNILLNSEMEGFVADFGAARLLDPDSSNQTIIAGTLGYIAPELAYSMIVNERCDVYSFGVVALETIGGKHPGDLLSSLNYSKNRGTMLENILDPRLSYPTNRLIEKEIIRVGHVAMSCVLTDPKARPTMREVWTAMVYFEAANGRCTDPVYKARPFRPLRAGLVKRSQAFMFSQLADRRSLHREVPLDYIYLGKCTCVCRYCGAMFWECEKVAKLSSRTQPEYNKCCLWRAYNQMFSMTSLGANVDNSINNGKGPYVFRISGQLYHWIGSMCPDEGVAPRFLQLYIYDTANEVKNRMAHFGGEHESGLKKEIVEGLIEFLDNHNALVQLFRTARDKYLESDIPDFKVKLYNVVGTRQYELPTPDTVGAIVFGGVIKSIYGCDGGFEGSRVRYGGVWADIIEMTREKFDGLDRGFVIHFCNEGVLEDWIEMGEDGVGDDGLGREEGVDGGEDEKEQRGGWFVGEGLMEDLRGLVLDMEVFGLTLSEMDTSWMDWIGVLLYNLEQDKEVLVGNRGRWLDGSWEWCWDWSRPPRGRSAREFEAIEEL</sequence>
<dbReference type="Gene3D" id="3.80.10.10">
    <property type="entry name" value="Ribonuclease Inhibitor"/>
    <property type="match status" value="1"/>
</dbReference>
<keyword evidence="6 9" id="KW-0067">ATP-binding</keyword>
<dbReference type="PROSITE" id="PS50011">
    <property type="entry name" value="PROTEIN_KINASE_DOM"/>
    <property type="match status" value="1"/>
</dbReference>
<dbReference type="InterPro" id="IPR032675">
    <property type="entry name" value="LRR_dom_sf"/>
</dbReference>
<evidence type="ECO:0000259" key="11">
    <source>
        <dbReference type="PROSITE" id="PS50011"/>
    </source>
</evidence>
<dbReference type="InterPro" id="IPR051420">
    <property type="entry name" value="Ser_Thr_Kinases_DiverseReg"/>
</dbReference>
<keyword evidence="3" id="KW-0808">Transferase</keyword>
<organism evidence="12 13">
    <name type="scientific">Tanacetum coccineum</name>
    <dbReference type="NCBI Taxonomy" id="301880"/>
    <lineage>
        <taxon>Eukaryota</taxon>
        <taxon>Viridiplantae</taxon>
        <taxon>Streptophyta</taxon>
        <taxon>Embryophyta</taxon>
        <taxon>Tracheophyta</taxon>
        <taxon>Spermatophyta</taxon>
        <taxon>Magnoliopsida</taxon>
        <taxon>eudicotyledons</taxon>
        <taxon>Gunneridae</taxon>
        <taxon>Pentapetalae</taxon>
        <taxon>asterids</taxon>
        <taxon>campanulids</taxon>
        <taxon>Asterales</taxon>
        <taxon>Asteraceae</taxon>
        <taxon>Asteroideae</taxon>
        <taxon>Anthemideae</taxon>
        <taxon>Anthemidinae</taxon>
        <taxon>Tanacetum</taxon>
    </lineage>
</organism>
<feature type="domain" description="Protein kinase" evidence="11">
    <location>
        <begin position="210"/>
        <end position="480"/>
    </location>
</feature>
<evidence type="ECO:0000256" key="3">
    <source>
        <dbReference type="ARBA" id="ARBA00022679"/>
    </source>
</evidence>
<dbReference type="InterPro" id="IPR000719">
    <property type="entry name" value="Prot_kinase_dom"/>
</dbReference>
<reference evidence="12" key="1">
    <citation type="journal article" date="2022" name="Int. J. Mol. Sci.">
        <title>Draft Genome of Tanacetum Coccineum: Genomic Comparison of Closely Related Tanacetum-Family Plants.</title>
        <authorList>
            <person name="Yamashiro T."/>
            <person name="Shiraishi A."/>
            <person name="Nakayama K."/>
            <person name="Satake H."/>
        </authorList>
    </citation>
    <scope>NUCLEOTIDE SEQUENCE</scope>
</reference>
<feature type="non-terminal residue" evidence="12">
    <location>
        <position position="885"/>
    </location>
</feature>
<evidence type="ECO:0000313" key="13">
    <source>
        <dbReference type="Proteomes" id="UP001151760"/>
    </source>
</evidence>
<dbReference type="EMBL" id="BQNB010012278">
    <property type="protein sequence ID" value="GJT01529.1"/>
    <property type="molecule type" value="Genomic_DNA"/>
</dbReference>
<evidence type="ECO:0000256" key="10">
    <source>
        <dbReference type="SAM" id="Phobius"/>
    </source>
</evidence>
<dbReference type="Gene3D" id="3.30.200.20">
    <property type="entry name" value="Phosphorylase Kinase, domain 1"/>
    <property type="match status" value="1"/>
</dbReference>
<dbReference type="Gene3D" id="1.10.510.10">
    <property type="entry name" value="Transferase(Phosphotransferase) domain 1"/>
    <property type="match status" value="1"/>
</dbReference>
<evidence type="ECO:0000256" key="9">
    <source>
        <dbReference type="PROSITE-ProRule" id="PRU10141"/>
    </source>
</evidence>
<name>A0ABQ5AKC8_9ASTR</name>
<evidence type="ECO:0000256" key="5">
    <source>
        <dbReference type="ARBA" id="ARBA00022777"/>
    </source>
</evidence>
<keyword evidence="10" id="KW-0472">Membrane</keyword>
<gene>
    <name evidence="12" type="ORF">Tco_0822698</name>
</gene>
<keyword evidence="5 12" id="KW-0418">Kinase</keyword>